<dbReference type="KEGG" id="fau:Fraau_2489"/>
<proteinExistence type="predicted"/>
<dbReference type="STRING" id="767434.Fraau_2489"/>
<accession>H8L6N3</accession>
<dbReference type="EMBL" id="CP003350">
    <property type="protein sequence ID" value="AFC86849.1"/>
    <property type="molecule type" value="Genomic_DNA"/>
</dbReference>
<evidence type="ECO:0008006" key="4">
    <source>
        <dbReference type="Google" id="ProtNLM"/>
    </source>
</evidence>
<dbReference type="HOGENOM" id="CLU_179416_1_0_6"/>
<dbReference type="eggNOG" id="COG3242">
    <property type="taxonomic scope" value="Bacteria"/>
</dbReference>
<keyword evidence="1" id="KW-1133">Transmembrane helix</keyword>
<dbReference type="PANTHER" id="PTHR38602">
    <property type="entry name" value="INNER MEMBRANE PROTEIN-RELATED"/>
    <property type="match status" value="1"/>
</dbReference>
<sequence length="61" mass="6741">MWHELGLAAGLMVAVEGLLLFAVPGPWQAAMRNASNLDPRRLRWIGGGMIMVGLMLLRILR</sequence>
<feature type="transmembrane region" description="Helical" evidence="1">
    <location>
        <begin position="42"/>
        <end position="60"/>
    </location>
</feature>
<evidence type="ECO:0000313" key="3">
    <source>
        <dbReference type="Proteomes" id="UP000005234"/>
    </source>
</evidence>
<evidence type="ECO:0000256" key="1">
    <source>
        <dbReference type="SAM" id="Phobius"/>
    </source>
</evidence>
<evidence type="ECO:0000313" key="2">
    <source>
        <dbReference type="EMBL" id="AFC86849.1"/>
    </source>
</evidence>
<gene>
    <name evidence="2" type="ordered locus">Fraau_2489</name>
</gene>
<dbReference type="AlphaFoldDB" id="H8L6N3"/>
<dbReference type="InterPro" id="IPR019201">
    <property type="entry name" value="DUF2065"/>
</dbReference>
<keyword evidence="3" id="KW-1185">Reference proteome</keyword>
<dbReference type="Proteomes" id="UP000005234">
    <property type="component" value="Chromosome"/>
</dbReference>
<organism evidence="2 3">
    <name type="scientific">Frateuria aurantia (strain ATCC 33424 / DSM 6220 / KCTC 2777 / LMG 1558 / NBRC 3245 / NCIMB 13370)</name>
    <name type="common">Acetobacter aurantius</name>
    <dbReference type="NCBI Taxonomy" id="767434"/>
    <lineage>
        <taxon>Bacteria</taxon>
        <taxon>Pseudomonadati</taxon>
        <taxon>Pseudomonadota</taxon>
        <taxon>Gammaproteobacteria</taxon>
        <taxon>Lysobacterales</taxon>
        <taxon>Rhodanobacteraceae</taxon>
        <taxon>Frateuria</taxon>
    </lineage>
</organism>
<dbReference type="OrthoDB" id="9182237at2"/>
<reference evidence="2" key="1">
    <citation type="submission" date="2012-02" db="EMBL/GenBank/DDBJ databases">
        <title>The complete genome of Frateuria aurantia DSM 6220.</title>
        <authorList>
            <consortium name="US DOE Joint Genome Institute (JGI-PGF)"/>
            <person name="Lucas S."/>
            <person name="Copeland A."/>
            <person name="Lapidus A."/>
            <person name="Glavina del Rio T."/>
            <person name="Dalin E."/>
            <person name="Tice H."/>
            <person name="Bruce D."/>
            <person name="Goodwin L."/>
            <person name="Pitluck S."/>
            <person name="Peters L."/>
            <person name="Ovchinnikova G."/>
            <person name="Teshima H."/>
            <person name="Kyrpides N."/>
            <person name="Mavromatis K."/>
            <person name="Ivanova N."/>
            <person name="Brettin T."/>
            <person name="Detter J.C."/>
            <person name="Han C."/>
            <person name="Larimer F."/>
            <person name="Land M."/>
            <person name="Hauser L."/>
            <person name="Markowitz V."/>
            <person name="Cheng J.-F."/>
            <person name="Hugenholtz P."/>
            <person name="Woyke T."/>
            <person name="Wu D."/>
            <person name="Brambilla E."/>
            <person name="Klenk H.-P."/>
            <person name="Eisen J.A."/>
        </authorList>
    </citation>
    <scope>NUCLEOTIDE SEQUENCE</scope>
    <source>
        <strain evidence="2">DSM 6220</strain>
    </source>
</reference>
<keyword evidence="1" id="KW-0812">Transmembrane</keyword>
<protein>
    <recommendedName>
        <fullName evidence="4">DUF2065 domain-containing protein</fullName>
    </recommendedName>
</protein>
<dbReference type="PANTHER" id="PTHR38602:SF1">
    <property type="entry name" value="INNER MEMBRANE PROTEIN"/>
    <property type="match status" value="1"/>
</dbReference>
<name>H8L6N3_FRAAD</name>
<keyword evidence="1" id="KW-0472">Membrane</keyword>
<feature type="transmembrane region" description="Helical" evidence="1">
    <location>
        <begin position="6"/>
        <end position="30"/>
    </location>
</feature>
<dbReference type="Pfam" id="PF09838">
    <property type="entry name" value="DUF2065"/>
    <property type="match status" value="1"/>
</dbReference>